<dbReference type="GO" id="GO:0080143">
    <property type="term" value="P:regulation of amino acid export"/>
    <property type="evidence" value="ECO:0007669"/>
    <property type="project" value="InterPro"/>
</dbReference>
<evidence type="ECO:0000256" key="1">
    <source>
        <dbReference type="ARBA" id="ARBA00004167"/>
    </source>
</evidence>
<organism evidence="9 10">
    <name type="scientific">Genlisea aurea</name>
    <dbReference type="NCBI Taxonomy" id="192259"/>
    <lineage>
        <taxon>Eukaryota</taxon>
        <taxon>Viridiplantae</taxon>
        <taxon>Streptophyta</taxon>
        <taxon>Embryophyta</taxon>
        <taxon>Tracheophyta</taxon>
        <taxon>Spermatophyta</taxon>
        <taxon>Magnoliopsida</taxon>
        <taxon>eudicotyledons</taxon>
        <taxon>Gunneridae</taxon>
        <taxon>Pentapetalae</taxon>
        <taxon>asterids</taxon>
        <taxon>lamiids</taxon>
        <taxon>Lamiales</taxon>
        <taxon>Lentibulariaceae</taxon>
        <taxon>Genlisea</taxon>
    </lineage>
</organism>
<protein>
    <submittedName>
        <fullName evidence="9">Uncharacterized protein</fullName>
    </submittedName>
</protein>
<dbReference type="AlphaFoldDB" id="S8DI15"/>
<sequence length="80" mass="8511">SPEPYLFGGLIATMSGLIAFALIILACFYRKPCWELDNEATGRLGCGGGGGEERAAGEEDYRVLVIMAGNEQPTFLATPL</sequence>
<evidence type="ECO:0000256" key="4">
    <source>
        <dbReference type="ARBA" id="ARBA00022692"/>
    </source>
</evidence>
<keyword evidence="5" id="KW-0029">Amino-acid transport</keyword>
<feature type="transmembrane region" description="Helical" evidence="8">
    <location>
        <begin position="6"/>
        <end position="29"/>
    </location>
</feature>
<evidence type="ECO:0000313" key="10">
    <source>
        <dbReference type="Proteomes" id="UP000015453"/>
    </source>
</evidence>
<dbReference type="EMBL" id="AUSU01008674">
    <property type="protein sequence ID" value="EPS59052.1"/>
    <property type="molecule type" value="Genomic_DNA"/>
</dbReference>
<dbReference type="PANTHER" id="PTHR33228">
    <property type="entry name" value="PROTEIN GLUTAMINE DUMPER 4-RELATED"/>
    <property type="match status" value="1"/>
</dbReference>
<dbReference type="OrthoDB" id="1930784at2759"/>
<keyword evidence="6 8" id="KW-1133">Transmembrane helix</keyword>
<comment type="similarity">
    <text evidence="2">Belongs to the GLUTAMINE DUMPER 1 (TC 9.B.60) family.</text>
</comment>
<evidence type="ECO:0000256" key="2">
    <source>
        <dbReference type="ARBA" id="ARBA00009977"/>
    </source>
</evidence>
<evidence type="ECO:0000256" key="6">
    <source>
        <dbReference type="ARBA" id="ARBA00022989"/>
    </source>
</evidence>
<dbReference type="PANTHER" id="PTHR33228:SF77">
    <property type="entry name" value="PROTEIN GLUTAMINE DUMPER 2"/>
    <property type="match status" value="1"/>
</dbReference>
<name>S8DI15_9LAMI</name>
<proteinExistence type="inferred from homology"/>
<keyword evidence="3" id="KW-0813">Transport</keyword>
<feature type="non-terminal residue" evidence="9">
    <location>
        <position position="1"/>
    </location>
</feature>
<evidence type="ECO:0000313" key="9">
    <source>
        <dbReference type="EMBL" id="EPS59052.1"/>
    </source>
</evidence>
<evidence type="ECO:0000256" key="3">
    <source>
        <dbReference type="ARBA" id="ARBA00022448"/>
    </source>
</evidence>
<gene>
    <name evidence="9" type="ORF">M569_15758</name>
</gene>
<feature type="non-terminal residue" evidence="9">
    <location>
        <position position="80"/>
    </location>
</feature>
<evidence type="ECO:0000256" key="7">
    <source>
        <dbReference type="ARBA" id="ARBA00023136"/>
    </source>
</evidence>
<dbReference type="InterPro" id="IPR040359">
    <property type="entry name" value="GDU"/>
</dbReference>
<dbReference type="GO" id="GO:0016020">
    <property type="term" value="C:membrane"/>
    <property type="evidence" value="ECO:0007669"/>
    <property type="project" value="UniProtKB-SubCell"/>
</dbReference>
<dbReference type="GO" id="GO:0006865">
    <property type="term" value="P:amino acid transport"/>
    <property type="evidence" value="ECO:0007669"/>
    <property type="project" value="UniProtKB-KW"/>
</dbReference>
<comment type="subcellular location">
    <subcellularLocation>
        <location evidence="1">Membrane</location>
        <topology evidence="1">Single-pass membrane protein</topology>
    </subcellularLocation>
</comment>
<reference evidence="9 10" key="1">
    <citation type="journal article" date="2013" name="BMC Genomics">
        <title>The miniature genome of a carnivorous plant Genlisea aurea contains a low number of genes and short non-coding sequences.</title>
        <authorList>
            <person name="Leushkin E.V."/>
            <person name="Sutormin R.A."/>
            <person name="Nabieva E.R."/>
            <person name="Penin A.A."/>
            <person name="Kondrashov A.S."/>
            <person name="Logacheva M.D."/>
        </authorList>
    </citation>
    <scope>NUCLEOTIDE SEQUENCE [LARGE SCALE GENOMIC DNA]</scope>
</reference>
<accession>S8DI15</accession>
<dbReference type="Proteomes" id="UP000015453">
    <property type="component" value="Unassembled WGS sequence"/>
</dbReference>
<comment type="caution">
    <text evidence="9">The sequence shown here is derived from an EMBL/GenBank/DDBJ whole genome shotgun (WGS) entry which is preliminary data.</text>
</comment>
<evidence type="ECO:0000256" key="8">
    <source>
        <dbReference type="SAM" id="Phobius"/>
    </source>
</evidence>
<keyword evidence="10" id="KW-1185">Reference proteome</keyword>
<keyword evidence="7 8" id="KW-0472">Membrane</keyword>
<evidence type="ECO:0000256" key="5">
    <source>
        <dbReference type="ARBA" id="ARBA00022970"/>
    </source>
</evidence>
<keyword evidence="4 8" id="KW-0812">Transmembrane</keyword>